<dbReference type="GO" id="GO:0005730">
    <property type="term" value="C:nucleolus"/>
    <property type="evidence" value="ECO:0007669"/>
    <property type="project" value="TreeGrafter"/>
</dbReference>
<proteinExistence type="predicted"/>
<dbReference type="PROSITE" id="PS50303">
    <property type="entry name" value="PUM_HD"/>
    <property type="match status" value="1"/>
</dbReference>
<evidence type="ECO:0000256" key="3">
    <source>
        <dbReference type="PROSITE-ProRule" id="PRU00317"/>
    </source>
</evidence>
<comment type="caution">
    <text evidence="6">The sequence shown here is derived from an EMBL/GenBank/DDBJ whole genome shotgun (WGS) entry which is preliminary data.</text>
</comment>
<feature type="compositionally biased region" description="Acidic residues" evidence="4">
    <location>
        <begin position="22"/>
        <end position="36"/>
    </location>
</feature>
<dbReference type="InterPro" id="IPR016024">
    <property type="entry name" value="ARM-type_fold"/>
</dbReference>
<sequence>MSKRKNELKQALPAKKVKKQEEEPDMSSEEEIDMSDADSRLSQDSSADELDESQDELDESENEDQESSSETNGKTEEEVAQSKEKRKEQKQLRQERKLKKAHGQEIQEIKIVWERLRAKTLPAETRKKLVQQAFDLCKDRFKELVLRHDSSRVVQTIFKYADQEKRTFITNALKGSYVELAKSAYGKYLLVKMMHYGNAKVRKQIIDELHGNFRKLIKHREGAYVIEDCFRDYSTAAQRRQILREFYGGEFALVRDAGKDKANLAEIIAEKPDKRPFLLENLNQVITAAVNKGSIGFEIIHAAMLEYVRNINPEGSDRETFVDLITEQFAEFVHTSDGSHVAMLVLALASAKERKKLLRALKPFGDKLATDQYGNLVLTTIFSTVDDTVFVGKSFMPIFEDQILDLIVHKYGRRPLLYLLTGRSPRYFSKDILERFDEVDALKSATSKKDDETRRLELLKQFAPLMYRTVADSASELMKDPLGMQFIGELLEHGCEDENRTAAIDAVVREFSGSVELVKAHPLANPVCSRTLKTLVKQVPEVREQVTELALKNTEEWAAGPGTFVIVALLESLEDPKELKKAVSKHRMAIKASEARGKDLLLEVLQS</sequence>
<dbReference type="STRING" id="45607.A0A2T0FGY1"/>
<dbReference type="AlphaFoldDB" id="A0A2T0FGY1"/>
<dbReference type="PANTHER" id="PTHR13389">
    <property type="entry name" value="PUMILIO HOMOLOG 3"/>
    <property type="match status" value="1"/>
</dbReference>
<keyword evidence="7" id="KW-1185">Reference proteome</keyword>
<dbReference type="Pfam" id="PF08144">
    <property type="entry name" value="CPL"/>
    <property type="match status" value="1"/>
</dbReference>
<dbReference type="SMART" id="SM00025">
    <property type="entry name" value="Pumilio"/>
    <property type="match status" value="7"/>
</dbReference>
<dbReference type="InterPro" id="IPR033133">
    <property type="entry name" value="PUM-HD"/>
</dbReference>
<dbReference type="Pfam" id="PF00806">
    <property type="entry name" value="PUF"/>
    <property type="match status" value="4"/>
</dbReference>
<dbReference type="RefSeq" id="XP_024664189.1">
    <property type="nucleotide sequence ID" value="XM_024808421.1"/>
</dbReference>
<dbReference type="InterPro" id="IPR001313">
    <property type="entry name" value="Pumilio_RNA-bd_rpt"/>
</dbReference>
<dbReference type="OrthoDB" id="497380at2759"/>
<evidence type="ECO:0000256" key="4">
    <source>
        <dbReference type="SAM" id="MobiDB-lite"/>
    </source>
</evidence>
<protein>
    <submittedName>
        <fullName evidence="6">Pumilio y domain family member 6</fullName>
    </submittedName>
</protein>
<feature type="compositionally biased region" description="Basic and acidic residues" evidence="4">
    <location>
        <begin position="73"/>
        <end position="95"/>
    </location>
</feature>
<evidence type="ECO:0000256" key="2">
    <source>
        <dbReference type="ARBA" id="ARBA00022884"/>
    </source>
</evidence>
<dbReference type="PROSITE" id="PS50302">
    <property type="entry name" value="PUM"/>
    <property type="match status" value="2"/>
</dbReference>
<dbReference type="GO" id="GO:0010629">
    <property type="term" value="P:negative regulation of gene expression"/>
    <property type="evidence" value="ECO:0007669"/>
    <property type="project" value="UniProtKB-ARBA"/>
</dbReference>
<gene>
    <name evidence="6" type="ORF">B9G98_01864</name>
</gene>
<feature type="domain" description="PUM-HD" evidence="5">
    <location>
        <begin position="108"/>
        <end position="494"/>
    </location>
</feature>
<dbReference type="GO" id="GO:0003729">
    <property type="term" value="F:mRNA binding"/>
    <property type="evidence" value="ECO:0007669"/>
    <property type="project" value="TreeGrafter"/>
</dbReference>
<evidence type="ECO:0000313" key="6">
    <source>
        <dbReference type="EMBL" id="PRT54244.1"/>
    </source>
</evidence>
<dbReference type="PANTHER" id="PTHR13389:SF0">
    <property type="entry name" value="PUMILIO HOMOLOG 3"/>
    <property type="match status" value="1"/>
</dbReference>
<accession>A0A2T0FGY1</accession>
<reference evidence="6 7" key="1">
    <citation type="submission" date="2017-04" db="EMBL/GenBank/DDBJ databases">
        <title>Genome sequencing of [Candida] sorbophila.</title>
        <authorList>
            <person name="Ahn J.O."/>
        </authorList>
    </citation>
    <scope>NUCLEOTIDE SEQUENCE [LARGE SCALE GENOMIC DNA]</scope>
    <source>
        <strain evidence="6 7">DS02</strain>
    </source>
</reference>
<feature type="repeat" description="Pumilio" evidence="3">
    <location>
        <begin position="208"/>
        <end position="244"/>
    </location>
</feature>
<dbReference type="InterPro" id="IPR040059">
    <property type="entry name" value="PUM3"/>
</dbReference>
<dbReference type="InterPro" id="IPR012959">
    <property type="entry name" value="CPL_dom"/>
</dbReference>
<dbReference type="Proteomes" id="UP000238350">
    <property type="component" value="Unassembled WGS sequence"/>
</dbReference>
<dbReference type="SUPFAM" id="SSF48371">
    <property type="entry name" value="ARM repeat"/>
    <property type="match status" value="1"/>
</dbReference>
<evidence type="ECO:0000259" key="5">
    <source>
        <dbReference type="PROSITE" id="PS50303"/>
    </source>
</evidence>
<feature type="repeat" description="Pumilio" evidence="3">
    <location>
        <begin position="172"/>
        <end position="207"/>
    </location>
</feature>
<dbReference type="Gene3D" id="1.25.10.10">
    <property type="entry name" value="Leucine-rich Repeat Variant"/>
    <property type="match status" value="1"/>
</dbReference>
<dbReference type="InterPro" id="IPR011989">
    <property type="entry name" value="ARM-like"/>
</dbReference>
<keyword evidence="1" id="KW-0677">Repeat</keyword>
<evidence type="ECO:0000256" key="1">
    <source>
        <dbReference type="ARBA" id="ARBA00022737"/>
    </source>
</evidence>
<keyword evidence="2" id="KW-0694">RNA-binding</keyword>
<evidence type="ECO:0000313" key="7">
    <source>
        <dbReference type="Proteomes" id="UP000238350"/>
    </source>
</evidence>
<feature type="compositionally biased region" description="Acidic residues" evidence="4">
    <location>
        <begin position="46"/>
        <end position="67"/>
    </location>
</feature>
<organism evidence="6 7">
    <name type="scientific">Wickerhamiella sorbophila</name>
    <dbReference type="NCBI Taxonomy" id="45607"/>
    <lineage>
        <taxon>Eukaryota</taxon>
        <taxon>Fungi</taxon>
        <taxon>Dikarya</taxon>
        <taxon>Ascomycota</taxon>
        <taxon>Saccharomycotina</taxon>
        <taxon>Dipodascomycetes</taxon>
        <taxon>Dipodascales</taxon>
        <taxon>Trichomonascaceae</taxon>
        <taxon>Wickerhamiella</taxon>
    </lineage>
</organism>
<feature type="region of interest" description="Disordered" evidence="4">
    <location>
        <begin position="1"/>
        <end position="99"/>
    </location>
</feature>
<dbReference type="GO" id="GO:0006417">
    <property type="term" value="P:regulation of translation"/>
    <property type="evidence" value="ECO:0007669"/>
    <property type="project" value="TreeGrafter"/>
</dbReference>
<dbReference type="GeneID" id="36515612"/>
<dbReference type="EMBL" id="NDIQ01000021">
    <property type="protein sequence ID" value="PRT54244.1"/>
    <property type="molecule type" value="Genomic_DNA"/>
</dbReference>
<name>A0A2T0FGY1_9ASCO</name>